<keyword evidence="4 7" id="KW-0413">Isomerase</keyword>
<dbReference type="GO" id="GO:0016104">
    <property type="term" value="P:triterpenoid biosynthetic process"/>
    <property type="evidence" value="ECO:0007669"/>
    <property type="project" value="InterPro"/>
</dbReference>
<dbReference type="EMBL" id="JAGSOT010000001">
    <property type="protein sequence ID" value="MBR7794433.1"/>
    <property type="molecule type" value="Genomic_DNA"/>
</dbReference>
<proteinExistence type="inferred from homology"/>
<protein>
    <submittedName>
        <fullName evidence="7">Squalene--hopene cyclase</fullName>
        <ecNumber evidence="7">5.4.99.17</ecNumber>
    </submittedName>
</protein>
<dbReference type="Pfam" id="PF13243">
    <property type="entry name" value="SQHop_cyclase_C"/>
    <property type="match status" value="1"/>
</dbReference>
<evidence type="ECO:0000256" key="2">
    <source>
        <dbReference type="ARBA" id="ARBA00009755"/>
    </source>
</evidence>
<evidence type="ECO:0000259" key="5">
    <source>
        <dbReference type="Pfam" id="PF13243"/>
    </source>
</evidence>
<feature type="domain" description="Squalene cyclase C-terminal" evidence="5">
    <location>
        <begin position="304"/>
        <end position="621"/>
    </location>
</feature>
<evidence type="ECO:0000259" key="6">
    <source>
        <dbReference type="Pfam" id="PF13249"/>
    </source>
</evidence>
<dbReference type="InterPro" id="IPR008930">
    <property type="entry name" value="Terpenoid_cyclase/PrenylTrfase"/>
</dbReference>
<dbReference type="InterPro" id="IPR018333">
    <property type="entry name" value="Squalene_cyclase"/>
</dbReference>
<evidence type="ECO:0000256" key="4">
    <source>
        <dbReference type="ARBA" id="ARBA00023235"/>
    </source>
</evidence>
<dbReference type="PANTHER" id="PTHR11764:SF20">
    <property type="entry name" value="LANOSTEROL SYNTHASE"/>
    <property type="match status" value="1"/>
</dbReference>
<dbReference type="Pfam" id="PF13249">
    <property type="entry name" value="SQHop_cyclase_N"/>
    <property type="match status" value="1"/>
</dbReference>
<dbReference type="GO" id="GO:0005811">
    <property type="term" value="C:lipid droplet"/>
    <property type="evidence" value="ECO:0007669"/>
    <property type="project" value="InterPro"/>
</dbReference>
<comment type="caution">
    <text evidence="7">The sequence shown here is derived from an EMBL/GenBank/DDBJ whole genome shotgun (WGS) entry which is preliminary data.</text>
</comment>
<evidence type="ECO:0000313" key="7">
    <source>
        <dbReference type="EMBL" id="MBR7794433.1"/>
    </source>
</evidence>
<keyword evidence="8" id="KW-1185">Reference proteome</keyword>
<dbReference type="InterPro" id="IPR032697">
    <property type="entry name" value="SQ_cyclase_N"/>
</dbReference>
<name>A0A941I8H5_9BACI</name>
<feature type="domain" description="Squalene cyclase N-terminal" evidence="6">
    <location>
        <begin position="14"/>
        <end position="291"/>
    </location>
</feature>
<dbReference type="Gene3D" id="1.50.10.20">
    <property type="match status" value="2"/>
</dbReference>
<evidence type="ECO:0000256" key="3">
    <source>
        <dbReference type="ARBA" id="ARBA00022737"/>
    </source>
</evidence>
<dbReference type="AlphaFoldDB" id="A0A941I8H5"/>
<evidence type="ECO:0000256" key="1">
    <source>
        <dbReference type="ARBA" id="ARBA00004999"/>
    </source>
</evidence>
<gene>
    <name evidence="7" type="primary">shc</name>
    <name evidence="7" type="ORF">KCX74_00065</name>
</gene>
<comment type="similarity">
    <text evidence="2">Belongs to the terpene cyclase/mutase family.</text>
</comment>
<comment type="pathway">
    <text evidence="1">Secondary metabolite biosynthesis; hopanoid biosynthesis.</text>
</comment>
<dbReference type="InterPro" id="IPR006400">
    <property type="entry name" value="Hopene-cyclase"/>
</dbReference>
<dbReference type="EC" id="5.4.99.17" evidence="7"/>
<dbReference type="Proteomes" id="UP000675284">
    <property type="component" value="Unassembled WGS sequence"/>
</dbReference>
<dbReference type="InterPro" id="IPR032696">
    <property type="entry name" value="SQ_cyclase_C"/>
</dbReference>
<organism evidence="7 8">
    <name type="scientific">Virgibacillus salarius</name>
    <dbReference type="NCBI Taxonomy" id="447199"/>
    <lineage>
        <taxon>Bacteria</taxon>
        <taxon>Bacillati</taxon>
        <taxon>Bacillota</taxon>
        <taxon>Bacilli</taxon>
        <taxon>Bacillales</taxon>
        <taxon>Bacillaceae</taxon>
        <taxon>Virgibacillus</taxon>
    </lineage>
</organism>
<dbReference type="NCBIfam" id="TIGR01507">
    <property type="entry name" value="hopene_cyclase"/>
    <property type="match status" value="1"/>
</dbReference>
<dbReference type="SUPFAM" id="SSF48239">
    <property type="entry name" value="Terpenoid cyclases/Protein prenyltransferases"/>
    <property type="match status" value="2"/>
</dbReference>
<dbReference type="NCBIfam" id="TIGR01787">
    <property type="entry name" value="squalene_cyclas"/>
    <property type="match status" value="1"/>
</dbReference>
<accession>A0A941I8H5</accession>
<dbReference type="GO" id="GO:0051007">
    <property type="term" value="F:squalene-hopene cyclase activity"/>
    <property type="evidence" value="ECO:0007669"/>
    <property type="project" value="UniProtKB-EC"/>
</dbReference>
<reference evidence="7" key="1">
    <citation type="submission" date="2021-04" db="EMBL/GenBank/DDBJ databases">
        <title>Isolation and polyphasic classification of algal microorganism.</title>
        <authorList>
            <person name="Wang S."/>
        </authorList>
    </citation>
    <scope>NUCLEOTIDE SEQUENCE</scope>
    <source>
        <strain evidence="7">720a</strain>
    </source>
</reference>
<dbReference type="SFLD" id="SFLDG01016">
    <property type="entry name" value="Prenyltransferase_Like_2"/>
    <property type="match status" value="1"/>
</dbReference>
<dbReference type="RefSeq" id="WP_166529755.1">
    <property type="nucleotide sequence ID" value="NZ_JAGSOT010000001.1"/>
</dbReference>
<evidence type="ECO:0000313" key="8">
    <source>
        <dbReference type="Proteomes" id="UP000675284"/>
    </source>
</evidence>
<dbReference type="PANTHER" id="PTHR11764">
    <property type="entry name" value="TERPENE CYCLASE/MUTASE FAMILY MEMBER"/>
    <property type="match status" value="1"/>
</dbReference>
<sequence length="629" mass="71697">MDKQLEAAMNKLLDELKGTQNQDGSWTYPFETGITTDSYMIILLRTLEINDSNLIKSLVERIANKQQANGAWKLFYDEGPGNLTATVEAYYALLYSGYYTIDDKHIQKARHFIISNGGLNNIQLFAKIMLALTGQYSWPRHIPIPIEGILLPAYFPINLFDFSVYARAHFIPILLVADKKLQLTTSASPNLSDLTMQRKANWEEDLREWQTFFSILKGGIKKLIGLPHELHELALNRAETYILQRVEPDGTFNTYFSSTFLMIFALIARGYRKDHPVIKRAIKGLRSFITTVDNQLHMQFTTATVWNTSLISYSLQEAGVSSRSKTIQEATNYIRAKQQQFYGDWAIHTPYILPGGWGFSNVNTIVPDNDDTTAALRALRTSVLTKNTDRFIWDRGVEWILAMQNDDGGWGAFEKDVDSLLLTWLPIKGAELLLLDPSTADLTGRTLEFLATFTKLNQSHPLVKRAVHWLIKNQEQNGSWYGRWGICYIYGTWAAVTGLVAAGINPGNASIRRAVNWLYRIQHEDGGWGESCKSDQEKTYIPLKESTRTQTAWALDTLITAEVKKTNGIKRGMDFLLSNQEKQNNWTTNYPKGQALPGSFYMHYHSYEYLFPLLALAHYKKKFVEDDKS</sequence>
<keyword evidence="3" id="KW-0677">Repeat</keyword>